<dbReference type="InterPro" id="IPR026891">
    <property type="entry name" value="Fn3-like"/>
</dbReference>
<dbReference type="RefSeq" id="WP_123819781.1">
    <property type="nucleotide sequence ID" value="NZ_RKQG01000001.1"/>
</dbReference>
<dbReference type="InterPro" id="IPR001764">
    <property type="entry name" value="Glyco_hydro_3_N"/>
</dbReference>
<dbReference type="GO" id="GO:0004553">
    <property type="term" value="F:hydrolase activity, hydrolyzing O-glycosyl compounds"/>
    <property type="evidence" value="ECO:0007669"/>
    <property type="project" value="InterPro"/>
</dbReference>
<dbReference type="InterPro" id="IPR017853">
    <property type="entry name" value="GH"/>
</dbReference>
<dbReference type="GO" id="GO:0005975">
    <property type="term" value="P:carbohydrate metabolic process"/>
    <property type="evidence" value="ECO:0007669"/>
    <property type="project" value="InterPro"/>
</dbReference>
<dbReference type="Pfam" id="PF00933">
    <property type="entry name" value="Glyco_hydro_3"/>
    <property type="match status" value="1"/>
</dbReference>
<feature type="domain" description="Fibronectin type III-like" evidence="4">
    <location>
        <begin position="740"/>
        <end position="810"/>
    </location>
</feature>
<evidence type="ECO:0000313" key="6">
    <source>
        <dbReference type="Proteomes" id="UP000266906"/>
    </source>
</evidence>
<keyword evidence="6" id="KW-1185">Reference proteome</keyword>
<dbReference type="InterPro" id="IPR002772">
    <property type="entry name" value="Glyco_hydro_3_C"/>
</dbReference>
<protein>
    <submittedName>
        <fullName evidence="5">Beta-glucosidase</fullName>
    </submittedName>
</protein>
<dbReference type="Pfam" id="PF14310">
    <property type="entry name" value="Fn3-like"/>
    <property type="match status" value="1"/>
</dbReference>
<evidence type="ECO:0000313" key="5">
    <source>
        <dbReference type="EMBL" id="RPE36949.1"/>
    </source>
</evidence>
<dbReference type="PRINTS" id="PR00133">
    <property type="entry name" value="GLHYDRLASE3"/>
</dbReference>
<proteinExistence type="inferred from homology"/>
<comment type="similarity">
    <text evidence="1">Belongs to the glycosyl hydrolase 3 family.</text>
</comment>
<dbReference type="PANTHER" id="PTHR42715:SF10">
    <property type="entry name" value="BETA-GLUCOSIDASE"/>
    <property type="match status" value="1"/>
</dbReference>
<dbReference type="InterPro" id="IPR013783">
    <property type="entry name" value="Ig-like_fold"/>
</dbReference>
<dbReference type="SUPFAM" id="SSF51445">
    <property type="entry name" value="(Trans)glycosidases"/>
    <property type="match status" value="1"/>
</dbReference>
<comment type="caution">
    <text evidence="5">The sequence shown here is derived from an EMBL/GenBank/DDBJ whole genome shotgun (WGS) entry which is preliminary data.</text>
</comment>
<dbReference type="SUPFAM" id="SSF52279">
    <property type="entry name" value="Beta-D-glucan exohydrolase, C-terminal domain"/>
    <property type="match status" value="1"/>
</dbReference>
<evidence type="ECO:0000259" key="4">
    <source>
        <dbReference type="SMART" id="SM01217"/>
    </source>
</evidence>
<gene>
    <name evidence="5" type="ORF">EDD38_5330</name>
</gene>
<evidence type="ECO:0000256" key="1">
    <source>
        <dbReference type="ARBA" id="ARBA00005336"/>
    </source>
</evidence>
<feature type="region of interest" description="Disordered" evidence="3">
    <location>
        <begin position="1"/>
        <end position="23"/>
    </location>
</feature>
<dbReference type="AlphaFoldDB" id="A0A3N4S145"/>
<sequence length="823" mass="85869">MTQLSVPSQLAAPAAGPDHRGLDLERKARLVSGGDTFRTSGEPALGMRPIVCSDGPVGVRGERWDEADTALLLPCATALAASWDEELVRRMGALLAAEARRKGVHVVLAPTLNLHRSPLGGRNFECFSEDPLLTARIGAAYVAGVQSLGVAATAKHYVANDSETERLTVDARVDERTLREVYLAPFEAAVRAGVWAVMSAYNRVNGTPMVEHPLLVEPLKGEWGFDGLVVSDWGAVHAADGPGAGGCDLAMPGPNPAWGPALAAAVRAGRVPAAVLDDKVARLLRLAGRVGAFDPPPPGGPAPVPVDAATRGALRAAAVAGTVLLHNPDRLLPLDGPALRRVAVLGPNAATARVQGGGSASVFPAAPVSPLAGLRAALGPSVEVVHAPGVRTGLRPTPLAAADCTLPDGSAPGVLVRYLAADGSLVHAEHRSTGRVLEPAAEVDLAPVRTVEVAARFTAPSSGRWRLGVVGLGALRLEADGAVLLEEYVAPLSDDPTYLHVSPSFRQVELELAAGREVALLARRTVESAHGRVLVLAADPPEAELEREFAHAVELASAADVAVVVVGTTDEHESEGFDRTSLQLPGRQDELVAAVAAANPRTVVVVNTGSPVLLPWREQVGAVLTCWFPGQEGGDALAEVLLGHAEPGGRLPTTWPDTAADCPVYATAPTGGRLAYAEGLHLGHRGWLRTGRTPAYWFGHGLGWGDWHYLALGAPSAPAPDGSRTVRVTLRNDGPRRSRETVQLYLSRPGSAVDRPVRWLAAFATAEAGPGEQVGVDLRLPARALAHWSPDRPGWETEPGTFVLHAGPHCGELPLAAALSVDV</sequence>
<evidence type="ECO:0000256" key="2">
    <source>
        <dbReference type="ARBA" id="ARBA00022801"/>
    </source>
</evidence>
<dbReference type="Gene3D" id="3.40.50.1700">
    <property type="entry name" value="Glycoside hydrolase family 3 C-terminal domain"/>
    <property type="match status" value="1"/>
</dbReference>
<dbReference type="InterPro" id="IPR050288">
    <property type="entry name" value="Cellulose_deg_GH3"/>
</dbReference>
<evidence type="ECO:0000256" key="3">
    <source>
        <dbReference type="SAM" id="MobiDB-lite"/>
    </source>
</evidence>
<accession>A0A3N4S145</accession>
<dbReference type="Gene3D" id="3.20.20.300">
    <property type="entry name" value="Glycoside hydrolase, family 3, N-terminal domain"/>
    <property type="match status" value="1"/>
</dbReference>
<dbReference type="SMART" id="SM01217">
    <property type="entry name" value="Fn3_like"/>
    <property type="match status" value="1"/>
</dbReference>
<dbReference type="InterPro" id="IPR036881">
    <property type="entry name" value="Glyco_hydro_3_C_sf"/>
</dbReference>
<dbReference type="Proteomes" id="UP000266906">
    <property type="component" value="Unassembled WGS sequence"/>
</dbReference>
<dbReference type="InterPro" id="IPR036962">
    <property type="entry name" value="Glyco_hydro_3_N_sf"/>
</dbReference>
<dbReference type="Pfam" id="PF01915">
    <property type="entry name" value="Glyco_hydro_3_C"/>
    <property type="match status" value="1"/>
</dbReference>
<name>A0A3N4S145_9ACTN</name>
<dbReference type="EMBL" id="RKQG01000001">
    <property type="protein sequence ID" value="RPE36949.1"/>
    <property type="molecule type" value="Genomic_DNA"/>
</dbReference>
<dbReference type="Gene3D" id="2.60.120.260">
    <property type="entry name" value="Galactose-binding domain-like"/>
    <property type="match status" value="1"/>
</dbReference>
<dbReference type="PANTHER" id="PTHR42715">
    <property type="entry name" value="BETA-GLUCOSIDASE"/>
    <property type="match status" value="1"/>
</dbReference>
<organism evidence="5 6">
    <name type="scientific">Kitasatospora cineracea</name>
    <dbReference type="NCBI Taxonomy" id="88074"/>
    <lineage>
        <taxon>Bacteria</taxon>
        <taxon>Bacillati</taxon>
        <taxon>Actinomycetota</taxon>
        <taxon>Actinomycetes</taxon>
        <taxon>Kitasatosporales</taxon>
        <taxon>Streptomycetaceae</taxon>
        <taxon>Kitasatospora</taxon>
    </lineage>
</organism>
<dbReference type="Gene3D" id="2.60.40.10">
    <property type="entry name" value="Immunoglobulins"/>
    <property type="match status" value="1"/>
</dbReference>
<reference evidence="5 6" key="1">
    <citation type="submission" date="2018-11" db="EMBL/GenBank/DDBJ databases">
        <title>Sequencing the genomes of 1000 actinobacteria strains.</title>
        <authorList>
            <person name="Klenk H.-P."/>
        </authorList>
    </citation>
    <scope>NUCLEOTIDE SEQUENCE [LARGE SCALE GENOMIC DNA]</scope>
    <source>
        <strain evidence="5 6">DSM 44781</strain>
    </source>
</reference>
<keyword evidence="2" id="KW-0378">Hydrolase</keyword>